<organism evidence="2 3">
    <name type="scientific">Novosphingobium fluoreni</name>
    <dbReference type="NCBI Taxonomy" id="1391222"/>
    <lineage>
        <taxon>Bacteria</taxon>
        <taxon>Pseudomonadati</taxon>
        <taxon>Pseudomonadota</taxon>
        <taxon>Alphaproteobacteria</taxon>
        <taxon>Sphingomonadales</taxon>
        <taxon>Sphingomonadaceae</taxon>
        <taxon>Novosphingobium</taxon>
    </lineage>
</organism>
<name>A0A7W6C6G1_9SPHN</name>
<proteinExistence type="predicted"/>
<dbReference type="EC" id="1.1.1.81" evidence="2"/>
<dbReference type="GO" id="GO:0008887">
    <property type="term" value="F:glycerate kinase activity"/>
    <property type="evidence" value="ECO:0007669"/>
    <property type="project" value="InterPro"/>
</dbReference>
<dbReference type="PANTHER" id="PTHR12227">
    <property type="entry name" value="GLYCERATE KINASE"/>
    <property type="match status" value="1"/>
</dbReference>
<evidence type="ECO:0000313" key="3">
    <source>
        <dbReference type="Proteomes" id="UP000561459"/>
    </source>
</evidence>
<keyword evidence="3" id="KW-1185">Reference proteome</keyword>
<dbReference type="Pfam" id="PF13660">
    <property type="entry name" value="DUF4147"/>
    <property type="match status" value="1"/>
</dbReference>
<dbReference type="InterPro" id="IPR038614">
    <property type="entry name" value="GK_N_sf"/>
</dbReference>
<sequence>MTVDPAAALRALLDAAISSAQPAFCVPPALPAPPDGRTIVVGFGKAAASMARAVEDHYTGPVTGVVVAPHGSSQDHGCRSIQVLEAGHPIADDASVTAAKAIMAAVSGLTADDLVLILISGGGSAMFEWPRDRVSLSEMQAVVRQLMHAGASIGELNTVRATLSRVKGGGLARAIGSARAVALVISDVVGDDIAVIASGPAVAPPDLRAAPDILARYGVDASDHILRVMAGAAQAHDLTPAIPHHLIATPAMALAAAASVARNLGLKPIVLGDDIEGTPNVAADLHLQAAAGGGSAFRG</sequence>
<comment type="caution">
    <text evidence="2">The sequence shown here is derived from an EMBL/GenBank/DDBJ whole genome shotgun (WGS) entry which is preliminary data.</text>
</comment>
<dbReference type="InterPro" id="IPR025286">
    <property type="entry name" value="MOFRL_assoc_dom"/>
</dbReference>
<dbReference type="GO" id="GO:0016618">
    <property type="term" value="F:hydroxypyruvate reductase [NAD(P)H] activity"/>
    <property type="evidence" value="ECO:0007669"/>
    <property type="project" value="UniProtKB-EC"/>
</dbReference>
<evidence type="ECO:0000313" key="2">
    <source>
        <dbReference type="EMBL" id="MBB3940391.1"/>
    </source>
</evidence>
<gene>
    <name evidence="2" type="ORF">GGR39_002048</name>
</gene>
<feature type="domain" description="MOFRL-associated" evidence="1">
    <location>
        <begin position="9"/>
        <end position="229"/>
    </location>
</feature>
<accession>A0A7W6C6G1</accession>
<dbReference type="Proteomes" id="UP000561459">
    <property type="component" value="Unassembled WGS sequence"/>
</dbReference>
<dbReference type="InterPro" id="IPR039760">
    <property type="entry name" value="MOFRL_protein"/>
</dbReference>
<dbReference type="AlphaFoldDB" id="A0A7W6C6G1"/>
<keyword evidence="2" id="KW-0670">Pyruvate</keyword>
<dbReference type="SUPFAM" id="SSF82544">
    <property type="entry name" value="GckA/TtuD-like"/>
    <property type="match status" value="1"/>
</dbReference>
<dbReference type="Gene3D" id="3.40.50.10180">
    <property type="entry name" value="Glycerate kinase, MOFRL-like N-terminal domain"/>
    <property type="match status" value="1"/>
</dbReference>
<dbReference type="PANTHER" id="PTHR12227:SF0">
    <property type="entry name" value="GLYCERATE KINASE"/>
    <property type="match status" value="1"/>
</dbReference>
<keyword evidence="2" id="KW-0560">Oxidoreductase</keyword>
<dbReference type="RefSeq" id="WP_221226072.1">
    <property type="nucleotide sequence ID" value="NZ_JACIDY010000004.1"/>
</dbReference>
<reference evidence="2 3" key="1">
    <citation type="submission" date="2020-08" db="EMBL/GenBank/DDBJ databases">
        <title>Genomic Encyclopedia of Type Strains, Phase IV (KMG-IV): sequencing the most valuable type-strain genomes for metagenomic binning, comparative biology and taxonomic classification.</title>
        <authorList>
            <person name="Goeker M."/>
        </authorList>
    </citation>
    <scope>NUCLEOTIDE SEQUENCE [LARGE SCALE GENOMIC DNA]</scope>
    <source>
        <strain evidence="2 3">DSM 27568</strain>
    </source>
</reference>
<dbReference type="GO" id="GO:0005737">
    <property type="term" value="C:cytoplasm"/>
    <property type="evidence" value="ECO:0007669"/>
    <property type="project" value="TreeGrafter"/>
</dbReference>
<evidence type="ECO:0000259" key="1">
    <source>
        <dbReference type="Pfam" id="PF13660"/>
    </source>
</evidence>
<protein>
    <submittedName>
        <fullName evidence="2">Hydroxypyruvate reductase</fullName>
        <ecNumber evidence="2">1.1.1.81</ecNumber>
    </submittedName>
</protein>
<dbReference type="EMBL" id="JACIDY010000004">
    <property type="protein sequence ID" value="MBB3940391.1"/>
    <property type="molecule type" value="Genomic_DNA"/>
</dbReference>